<dbReference type="Proteomes" id="UP000250443">
    <property type="component" value="Unassembled WGS sequence"/>
</dbReference>
<evidence type="ECO:0000256" key="2">
    <source>
        <dbReference type="ARBA" id="ARBA00009209"/>
    </source>
</evidence>
<name>A0A2X2CGR4_PSELU</name>
<evidence type="ECO:0000256" key="6">
    <source>
        <dbReference type="ARBA" id="ARBA00023295"/>
    </source>
</evidence>
<dbReference type="Proteomes" id="UP000626180">
    <property type="component" value="Unassembled WGS sequence"/>
</dbReference>
<gene>
    <name evidence="10" type="primary">bcsZ</name>
    <name evidence="9" type="ORF">IRZ65_07765</name>
    <name evidence="10" type="ORF">NCTC11842_01855</name>
</gene>
<keyword evidence="12" id="KW-1185">Reference proteome</keyword>
<dbReference type="NCBIfam" id="NF008305">
    <property type="entry name" value="PRK11097.1"/>
    <property type="match status" value="1"/>
</dbReference>
<dbReference type="InterPro" id="IPR012341">
    <property type="entry name" value="6hp_glycosidase-like_sf"/>
</dbReference>
<reference evidence="10 11" key="1">
    <citation type="submission" date="2018-06" db="EMBL/GenBank/DDBJ databases">
        <authorList>
            <consortium name="Pathogen Informatics"/>
            <person name="Doyle S."/>
        </authorList>
    </citation>
    <scope>NUCLEOTIDE SEQUENCE [LARGE SCALE GENOMIC DNA]</scope>
    <source>
        <strain evidence="10 11">NCTC11842</strain>
    </source>
</reference>
<feature type="signal peptide" evidence="8">
    <location>
        <begin position="1"/>
        <end position="19"/>
    </location>
</feature>
<keyword evidence="4 10" id="KW-0378">Hydrolase</keyword>
<evidence type="ECO:0000313" key="10">
    <source>
        <dbReference type="EMBL" id="SPZ05931.1"/>
    </source>
</evidence>
<protein>
    <recommendedName>
        <fullName evidence="3">cellulase</fullName>
        <ecNumber evidence="3">3.2.1.4</ecNumber>
    </recommendedName>
</protein>
<keyword evidence="6 10" id="KW-0326">Glycosidase</keyword>
<organism evidence="10 11">
    <name type="scientific">Pseudomonas luteola</name>
    <dbReference type="NCBI Taxonomy" id="47886"/>
    <lineage>
        <taxon>Bacteria</taxon>
        <taxon>Pseudomonadati</taxon>
        <taxon>Pseudomonadota</taxon>
        <taxon>Gammaproteobacteria</taxon>
        <taxon>Pseudomonadales</taxon>
        <taxon>Pseudomonadaceae</taxon>
        <taxon>Pseudomonas</taxon>
    </lineage>
</organism>
<keyword evidence="7" id="KW-0624">Polysaccharide degradation</keyword>
<proteinExistence type="inferred from homology"/>
<reference evidence="9 12" key="2">
    <citation type="submission" date="2020-10" db="EMBL/GenBank/DDBJ databases">
        <title>Genome sequences of Pseudomonas isolates.</title>
        <authorList>
            <person name="Wessels L."/>
            <person name="Reich F."/>
            <person name="Hammerl J."/>
        </authorList>
    </citation>
    <scope>NUCLEOTIDE SEQUENCE [LARGE SCALE GENOMIC DNA]</scope>
    <source>
        <strain evidence="9 12">20-MO00624-0</strain>
    </source>
</reference>
<dbReference type="GO" id="GO:0008810">
    <property type="term" value="F:cellulase activity"/>
    <property type="evidence" value="ECO:0007669"/>
    <property type="project" value="UniProtKB-EC"/>
</dbReference>
<evidence type="ECO:0000256" key="7">
    <source>
        <dbReference type="ARBA" id="ARBA00023326"/>
    </source>
</evidence>
<keyword evidence="5" id="KW-0136">Cellulose degradation</keyword>
<comment type="catalytic activity">
    <reaction evidence="1">
        <text>Endohydrolysis of (1-&gt;4)-beta-D-glucosidic linkages in cellulose, lichenin and cereal beta-D-glucans.</text>
        <dbReference type="EC" id="3.2.1.4"/>
    </reaction>
</comment>
<dbReference type="EMBL" id="UAUF01000011">
    <property type="protein sequence ID" value="SPZ05931.1"/>
    <property type="molecule type" value="Genomic_DNA"/>
</dbReference>
<dbReference type="Gene3D" id="1.50.10.10">
    <property type="match status" value="1"/>
</dbReference>
<comment type="similarity">
    <text evidence="2">Belongs to the glycosyl hydrolase 8 (cellulase D) family.</text>
</comment>
<feature type="chain" id="PRO_5016014158" description="cellulase" evidence="8">
    <location>
        <begin position="20"/>
        <end position="367"/>
    </location>
</feature>
<evidence type="ECO:0000313" key="9">
    <source>
        <dbReference type="EMBL" id="MBF8640574.1"/>
    </source>
</evidence>
<evidence type="ECO:0000256" key="8">
    <source>
        <dbReference type="SAM" id="SignalP"/>
    </source>
</evidence>
<dbReference type="Pfam" id="PF01270">
    <property type="entry name" value="Glyco_hydro_8"/>
    <property type="match status" value="1"/>
</dbReference>
<dbReference type="EC" id="3.2.1.4" evidence="3"/>
<dbReference type="AlphaFoldDB" id="A0A2X2CGR4"/>
<evidence type="ECO:0000256" key="1">
    <source>
        <dbReference type="ARBA" id="ARBA00000966"/>
    </source>
</evidence>
<accession>A0A2X2CGR4</accession>
<evidence type="ECO:0000313" key="12">
    <source>
        <dbReference type="Proteomes" id="UP000626180"/>
    </source>
</evidence>
<dbReference type="SUPFAM" id="SSF48208">
    <property type="entry name" value="Six-hairpin glycosidases"/>
    <property type="match status" value="1"/>
</dbReference>
<evidence type="ECO:0000256" key="5">
    <source>
        <dbReference type="ARBA" id="ARBA00023001"/>
    </source>
</evidence>
<dbReference type="PRINTS" id="PR00735">
    <property type="entry name" value="GLHYDRLASE8"/>
</dbReference>
<dbReference type="InterPro" id="IPR002037">
    <property type="entry name" value="Glyco_hydro_8"/>
</dbReference>
<dbReference type="RefSeq" id="WP_010798017.1">
    <property type="nucleotide sequence ID" value="NZ_FQYS01000003.1"/>
</dbReference>
<sequence length="367" mass="41016">MKKVLASLCLISLASPVSAACQWPAWESFKRGFIENGRVIDRSDERAITTSEGQSYALFFALVAGDRTTFQRLVNWTQGNLSQGDFSKHLPAWLWGRAENGNFQILDDNAASDADLWIAYSLQEASRLWRIHNYQTLSNRLLQQIEKQEVARIEGLGPMLLPAPVGFIDEDSWTLNPSYTPLFLLSSFAYKHPEGPWQGMIAPTLRLLNETAPKGFAPDWTDWRSGAWHGSERSNWQGSYNAIRVYLWAGMQAPGSAGRDSLLSRFQPMQTYVSQRGYPPEEINAQTGTTQNRGPLGFSAAVLPLLASLGDKAALDAQLTRLKQEPLEADAYYGNVLSLFGRGWQEGRFRFNVHGELQLPDTAACPR</sequence>
<keyword evidence="7" id="KW-0119">Carbohydrate metabolism</keyword>
<dbReference type="PROSITE" id="PS51257">
    <property type="entry name" value="PROKAR_LIPOPROTEIN"/>
    <property type="match status" value="1"/>
</dbReference>
<keyword evidence="8" id="KW-0732">Signal</keyword>
<evidence type="ECO:0000256" key="4">
    <source>
        <dbReference type="ARBA" id="ARBA00022801"/>
    </source>
</evidence>
<evidence type="ECO:0000313" key="11">
    <source>
        <dbReference type="Proteomes" id="UP000250443"/>
    </source>
</evidence>
<dbReference type="InterPro" id="IPR008928">
    <property type="entry name" value="6-hairpin_glycosidase_sf"/>
</dbReference>
<evidence type="ECO:0000256" key="3">
    <source>
        <dbReference type="ARBA" id="ARBA00012601"/>
    </source>
</evidence>
<dbReference type="EMBL" id="JADMCD010000003">
    <property type="protein sequence ID" value="MBF8640574.1"/>
    <property type="molecule type" value="Genomic_DNA"/>
</dbReference>
<dbReference type="GO" id="GO:0030245">
    <property type="term" value="P:cellulose catabolic process"/>
    <property type="evidence" value="ECO:0007669"/>
    <property type="project" value="UniProtKB-KW"/>
</dbReference>